<dbReference type="EMBL" id="CP090163">
    <property type="protein sequence ID" value="UJO11709.1"/>
    <property type="molecule type" value="Genomic_DNA"/>
</dbReference>
<accession>A0A9Q8L6N5</accession>
<keyword evidence="2" id="KW-1185">Reference proteome</keyword>
<protein>
    <submittedName>
        <fullName evidence="1">Uncharacterized protein</fullName>
    </submittedName>
</protein>
<evidence type="ECO:0000313" key="1">
    <source>
        <dbReference type="EMBL" id="UJO11709.1"/>
    </source>
</evidence>
<dbReference type="KEGG" id="ffu:CLAFUR5_00029"/>
<dbReference type="Proteomes" id="UP000756132">
    <property type="component" value="Chromosome 1"/>
</dbReference>
<dbReference type="GeneID" id="71979907"/>
<sequence length="298" mass="32925">MIPERSGPGDLDPKVSIPLQNNAILDKQDICCLTYNNPYPPIAARKLQAVSRSAASMKTIKYRHIREKYGGTFSNYALTSPIGTRNCLTCVGVYFPVSDQECFVAHINAAVIPEDYLDYKDEYGNNYMTPRDCESAEEEEGIRNMVSEKLKQAAKAGGWKATGVDRTGVIVVCSEYDGEAKVGKVVVQAIRNFLGMGDELKVHDQCHGFVVDVSGGPPLLLEEKDFPGVIDMLDEDVDGVWEQLVNGEVLRFEAEDLPVTKDVLVKGLLVKGVGDWEVFFRDGAIPMVKRKLLVQDTT</sequence>
<gene>
    <name evidence="1" type="ORF">CLAFUR5_00029</name>
</gene>
<name>A0A9Q8L6N5_PASFU</name>
<proteinExistence type="predicted"/>
<dbReference type="OrthoDB" id="3649979at2759"/>
<reference evidence="1" key="1">
    <citation type="submission" date="2021-12" db="EMBL/GenBank/DDBJ databases">
        <authorList>
            <person name="Zaccaron A."/>
            <person name="Stergiopoulos I."/>
        </authorList>
    </citation>
    <scope>NUCLEOTIDE SEQUENCE</scope>
    <source>
        <strain evidence="1">Race5_Kim</strain>
    </source>
</reference>
<evidence type="ECO:0000313" key="2">
    <source>
        <dbReference type="Proteomes" id="UP000756132"/>
    </source>
</evidence>
<reference evidence="1" key="2">
    <citation type="journal article" date="2022" name="Microb. Genom.">
        <title>A chromosome-scale genome assembly of the tomato pathogen Cladosporium fulvum reveals a compartmentalized genome architecture and the presence of a dispensable chromosome.</title>
        <authorList>
            <person name="Zaccaron A.Z."/>
            <person name="Chen L.H."/>
            <person name="Samaras A."/>
            <person name="Stergiopoulos I."/>
        </authorList>
    </citation>
    <scope>NUCLEOTIDE SEQUENCE</scope>
    <source>
        <strain evidence="1">Race5_Kim</strain>
    </source>
</reference>
<dbReference type="OMA" id="HINSCLM"/>
<dbReference type="AlphaFoldDB" id="A0A9Q8L6N5"/>
<organism evidence="1 2">
    <name type="scientific">Passalora fulva</name>
    <name type="common">Tomato leaf mold</name>
    <name type="synonym">Cladosporium fulvum</name>
    <dbReference type="NCBI Taxonomy" id="5499"/>
    <lineage>
        <taxon>Eukaryota</taxon>
        <taxon>Fungi</taxon>
        <taxon>Dikarya</taxon>
        <taxon>Ascomycota</taxon>
        <taxon>Pezizomycotina</taxon>
        <taxon>Dothideomycetes</taxon>
        <taxon>Dothideomycetidae</taxon>
        <taxon>Mycosphaerellales</taxon>
        <taxon>Mycosphaerellaceae</taxon>
        <taxon>Fulvia</taxon>
    </lineage>
</organism>
<dbReference type="RefSeq" id="XP_047756075.1">
    <property type="nucleotide sequence ID" value="XM_047899177.1"/>
</dbReference>